<keyword evidence="2" id="KW-1185">Reference proteome</keyword>
<sequence length="226" mass="25208">MVIAAYGHSQLLKSSWCVAGILWRNKISNGGKSGLLERGVGCWREDVGCTSMSSSISCPPSGSSAEYTESCNFVILSMLSPFNGAIQQHSIKQIPRSVRLKFHRPPDRRNAEHFEVFGISRLSASRRGPATCTVSVATRLKASHDGVLIPTFIYGSESWVWQKKNESRINAVEMQSLRSTCAVSQKDRCRNSGVGERRSLKEDVVTRVEQGMFDHLERMNENRLTK</sequence>
<evidence type="ECO:0000313" key="1">
    <source>
        <dbReference type="EMBL" id="GBP36547.1"/>
    </source>
</evidence>
<accession>A0A4C1VE81</accession>
<gene>
    <name evidence="1" type="ORF">EVAR_8382_1</name>
</gene>
<dbReference type="OrthoDB" id="425681at2759"/>
<dbReference type="AlphaFoldDB" id="A0A4C1VE81"/>
<organism evidence="1 2">
    <name type="scientific">Eumeta variegata</name>
    <name type="common">Bagworm moth</name>
    <name type="synonym">Eumeta japonica</name>
    <dbReference type="NCBI Taxonomy" id="151549"/>
    <lineage>
        <taxon>Eukaryota</taxon>
        <taxon>Metazoa</taxon>
        <taxon>Ecdysozoa</taxon>
        <taxon>Arthropoda</taxon>
        <taxon>Hexapoda</taxon>
        <taxon>Insecta</taxon>
        <taxon>Pterygota</taxon>
        <taxon>Neoptera</taxon>
        <taxon>Endopterygota</taxon>
        <taxon>Lepidoptera</taxon>
        <taxon>Glossata</taxon>
        <taxon>Ditrysia</taxon>
        <taxon>Tineoidea</taxon>
        <taxon>Psychidae</taxon>
        <taxon>Oiketicinae</taxon>
        <taxon>Eumeta</taxon>
    </lineage>
</organism>
<comment type="caution">
    <text evidence="1">The sequence shown here is derived from an EMBL/GenBank/DDBJ whole genome shotgun (WGS) entry which is preliminary data.</text>
</comment>
<dbReference type="Proteomes" id="UP000299102">
    <property type="component" value="Unassembled WGS sequence"/>
</dbReference>
<name>A0A4C1VE81_EUMVA</name>
<dbReference type="EMBL" id="BGZK01000319">
    <property type="protein sequence ID" value="GBP36547.1"/>
    <property type="molecule type" value="Genomic_DNA"/>
</dbReference>
<evidence type="ECO:0000313" key="2">
    <source>
        <dbReference type="Proteomes" id="UP000299102"/>
    </source>
</evidence>
<reference evidence="1 2" key="1">
    <citation type="journal article" date="2019" name="Commun. Biol.">
        <title>The bagworm genome reveals a unique fibroin gene that provides high tensile strength.</title>
        <authorList>
            <person name="Kono N."/>
            <person name="Nakamura H."/>
            <person name="Ohtoshi R."/>
            <person name="Tomita M."/>
            <person name="Numata K."/>
            <person name="Arakawa K."/>
        </authorList>
    </citation>
    <scope>NUCLEOTIDE SEQUENCE [LARGE SCALE GENOMIC DNA]</scope>
</reference>
<proteinExistence type="predicted"/>
<protein>
    <submittedName>
        <fullName evidence="1">Uncharacterized protein</fullName>
    </submittedName>
</protein>